<dbReference type="GO" id="GO:0031012">
    <property type="term" value="C:extracellular matrix"/>
    <property type="evidence" value="ECO:0007669"/>
    <property type="project" value="TreeGrafter"/>
</dbReference>
<feature type="non-terminal residue" evidence="1">
    <location>
        <position position="100"/>
    </location>
</feature>
<dbReference type="GO" id="GO:0007508">
    <property type="term" value="P:larval heart development"/>
    <property type="evidence" value="ECO:0007669"/>
    <property type="project" value="TreeGrafter"/>
</dbReference>
<dbReference type="EMBL" id="JAUNZN010000001">
    <property type="protein sequence ID" value="KAK4829628.1"/>
    <property type="molecule type" value="Genomic_DNA"/>
</dbReference>
<accession>A0AAN7PQE4</accession>
<protein>
    <recommendedName>
        <fullName evidence="3">RNA-directed DNA polymerase from mobile element jockey</fullName>
    </recommendedName>
</protein>
<organism evidence="1 2">
    <name type="scientific">Mycteria americana</name>
    <name type="common">Wood stork</name>
    <dbReference type="NCBI Taxonomy" id="33587"/>
    <lineage>
        <taxon>Eukaryota</taxon>
        <taxon>Metazoa</taxon>
        <taxon>Chordata</taxon>
        <taxon>Craniata</taxon>
        <taxon>Vertebrata</taxon>
        <taxon>Euteleostomi</taxon>
        <taxon>Archelosauria</taxon>
        <taxon>Archosauria</taxon>
        <taxon>Dinosauria</taxon>
        <taxon>Saurischia</taxon>
        <taxon>Theropoda</taxon>
        <taxon>Coelurosauria</taxon>
        <taxon>Aves</taxon>
        <taxon>Neognathae</taxon>
        <taxon>Neoaves</taxon>
        <taxon>Aequornithes</taxon>
        <taxon>Ciconiiformes</taxon>
        <taxon>Ciconiidae</taxon>
        <taxon>Mycteria</taxon>
    </lineage>
</organism>
<sequence>MVSDLLHHLDTHKSMGLDEIHPRVLRELAEVLTKPLSILYQQSWLTREVPVDWKLANVMPIYKKGWKEDQGNYRPVSLTSVPGKIMEQIIMNAIMWHVQD</sequence>
<dbReference type="PANTHER" id="PTHR33395">
    <property type="entry name" value="TRANSCRIPTASE, PUTATIVE-RELATED-RELATED"/>
    <property type="match status" value="1"/>
</dbReference>
<dbReference type="AlphaFoldDB" id="A0AAN7PQE4"/>
<dbReference type="GO" id="GO:0061343">
    <property type="term" value="P:cell adhesion involved in heart morphogenesis"/>
    <property type="evidence" value="ECO:0007669"/>
    <property type="project" value="TreeGrafter"/>
</dbReference>
<evidence type="ECO:0008006" key="3">
    <source>
        <dbReference type="Google" id="ProtNLM"/>
    </source>
</evidence>
<name>A0AAN7PQE4_MYCAM</name>
<proteinExistence type="predicted"/>
<keyword evidence="2" id="KW-1185">Reference proteome</keyword>
<comment type="caution">
    <text evidence="1">The sequence shown here is derived from an EMBL/GenBank/DDBJ whole genome shotgun (WGS) entry which is preliminary data.</text>
</comment>
<dbReference type="Proteomes" id="UP001333110">
    <property type="component" value="Unassembled WGS sequence"/>
</dbReference>
<evidence type="ECO:0000313" key="2">
    <source>
        <dbReference type="Proteomes" id="UP001333110"/>
    </source>
</evidence>
<dbReference type="PANTHER" id="PTHR33395:SF22">
    <property type="entry name" value="REVERSE TRANSCRIPTASE DOMAIN-CONTAINING PROTEIN"/>
    <property type="match status" value="1"/>
</dbReference>
<evidence type="ECO:0000313" key="1">
    <source>
        <dbReference type="EMBL" id="KAK4829628.1"/>
    </source>
</evidence>
<reference evidence="1 2" key="1">
    <citation type="journal article" date="2023" name="J. Hered.">
        <title>Chromosome-level genome of the wood stork (Mycteria americana) provides insight into avian chromosome evolution.</title>
        <authorList>
            <person name="Flamio R. Jr."/>
            <person name="Ramstad K.M."/>
        </authorList>
    </citation>
    <scope>NUCLEOTIDE SEQUENCE [LARGE SCALE GENOMIC DNA]</scope>
    <source>
        <strain evidence="1">JAX WOST 10</strain>
    </source>
</reference>
<gene>
    <name evidence="1" type="ORF">QYF61_005839</name>
</gene>